<dbReference type="AlphaFoldDB" id="A0AAE0SI10"/>
<comment type="caution">
    <text evidence="1">The sequence shown here is derived from an EMBL/GenBank/DDBJ whole genome shotgun (WGS) entry which is preliminary data.</text>
</comment>
<dbReference type="EMBL" id="JAEAOA010000520">
    <property type="protein sequence ID" value="KAK3591805.1"/>
    <property type="molecule type" value="Genomic_DNA"/>
</dbReference>
<accession>A0AAE0SI10</accession>
<evidence type="ECO:0000313" key="1">
    <source>
        <dbReference type="EMBL" id="KAK3591805.1"/>
    </source>
</evidence>
<reference evidence="1" key="2">
    <citation type="journal article" date="2021" name="Genome Biol. Evol.">
        <title>Developing a high-quality reference genome for a parasitic bivalve with doubly uniparental inheritance (Bivalvia: Unionida).</title>
        <authorList>
            <person name="Smith C.H."/>
        </authorList>
    </citation>
    <scope>NUCLEOTIDE SEQUENCE</scope>
    <source>
        <strain evidence="1">CHS0354</strain>
        <tissue evidence="1">Mantle</tissue>
    </source>
</reference>
<name>A0AAE0SI10_9BIVA</name>
<gene>
    <name evidence="1" type="ORF">CHS0354_007657</name>
</gene>
<dbReference type="Proteomes" id="UP001195483">
    <property type="component" value="Unassembled WGS sequence"/>
</dbReference>
<reference evidence="1" key="1">
    <citation type="journal article" date="2021" name="Genome Biol. Evol.">
        <title>A High-Quality Reference Genome for a Parasitic Bivalve with Doubly Uniparental Inheritance (Bivalvia: Unionida).</title>
        <authorList>
            <person name="Smith C.H."/>
        </authorList>
    </citation>
    <scope>NUCLEOTIDE SEQUENCE</scope>
    <source>
        <strain evidence="1">CHS0354</strain>
    </source>
</reference>
<protein>
    <submittedName>
        <fullName evidence="1">Uncharacterized protein</fullName>
    </submittedName>
</protein>
<keyword evidence="2" id="KW-1185">Reference proteome</keyword>
<reference evidence="1" key="3">
    <citation type="submission" date="2023-05" db="EMBL/GenBank/DDBJ databases">
        <authorList>
            <person name="Smith C.H."/>
        </authorList>
    </citation>
    <scope>NUCLEOTIDE SEQUENCE</scope>
    <source>
        <strain evidence="1">CHS0354</strain>
        <tissue evidence="1">Mantle</tissue>
    </source>
</reference>
<proteinExistence type="predicted"/>
<organism evidence="1 2">
    <name type="scientific">Potamilus streckersoni</name>
    <dbReference type="NCBI Taxonomy" id="2493646"/>
    <lineage>
        <taxon>Eukaryota</taxon>
        <taxon>Metazoa</taxon>
        <taxon>Spiralia</taxon>
        <taxon>Lophotrochozoa</taxon>
        <taxon>Mollusca</taxon>
        <taxon>Bivalvia</taxon>
        <taxon>Autobranchia</taxon>
        <taxon>Heteroconchia</taxon>
        <taxon>Palaeoheterodonta</taxon>
        <taxon>Unionida</taxon>
        <taxon>Unionoidea</taxon>
        <taxon>Unionidae</taxon>
        <taxon>Ambleminae</taxon>
        <taxon>Lampsilini</taxon>
        <taxon>Potamilus</taxon>
    </lineage>
</organism>
<sequence>MRMRIGLFLSIYAQTTGGGYKNTMVYIRGGGELIKHPVQYGAALRQFPWVWHWKNGRWIRFVTYTIILVQPALFMITKAVNSPENWEFWTQKREARKHNYFAKPKLDDDGSHHH</sequence>
<evidence type="ECO:0000313" key="2">
    <source>
        <dbReference type="Proteomes" id="UP001195483"/>
    </source>
</evidence>